<comment type="caution">
    <text evidence="10">The sequence shown here is derived from an EMBL/GenBank/DDBJ whole genome shotgun (WGS) entry which is preliminary data.</text>
</comment>
<protein>
    <recommendedName>
        <fullName evidence="12">Oligopeptide transporter</fullName>
    </recommendedName>
</protein>
<keyword evidence="6" id="KW-0653">Protein transport</keyword>
<sequence>MSVVAPLIYYYNVWDAQRFPFLSNSIFYVNKTTGVSDIYPQSYVLNSDNSLNYTRLEEIGPPRYPATGGLQYVFINFSVTAAITHVILYHGKDLGKSLLREWTKLRGGKVLADDKVDIHMRLMSAYDEVPTSWYYTIYAIGIILNIIVAYVNHSQLPWWGVLFAIGMSSVLSLPLNFISAVTGTSFGLNVVAEMICGFVFEGYPVANIYFKTLGFNTMNQAGVMAMDLKIGHYLKVPPRIVFWNQMIGTVIGCIFNYIVNDTIIENKKDILLGKGNNVWSGASFQTINSAAITWGAIGPMAMFGPRSMYHIVLWAFVIGFFLPLPTWLLHKRFPTVGFDNVNIPMVITGLSFMPGGNSSYVTVSFVIMLFSQWYLKQRHRAWFVKHNYLISAALDSGTSLMAFFLAMAVEGGQSGKSYPFPTWFGNTDSQMKDYCCAECPPETYGD</sequence>
<proteinExistence type="inferred from homology"/>
<dbReference type="GO" id="GO:0035673">
    <property type="term" value="F:oligopeptide transmembrane transporter activity"/>
    <property type="evidence" value="ECO:0007669"/>
    <property type="project" value="InterPro"/>
</dbReference>
<gene>
    <name evidence="10" type="ORF">EC973_003227</name>
</gene>
<comment type="similarity">
    <text evidence="2">Belongs to the oligopeptide OPT transporter family.</text>
</comment>
<feature type="transmembrane region" description="Helical" evidence="9">
    <location>
        <begin position="278"/>
        <end position="297"/>
    </location>
</feature>
<feature type="transmembrane region" description="Helical" evidence="9">
    <location>
        <begin position="309"/>
        <end position="329"/>
    </location>
</feature>
<feature type="transmembrane region" description="Helical" evidence="9">
    <location>
        <begin position="72"/>
        <end position="91"/>
    </location>
</feature>
<accession>A0A8H7BY40</accession>
<dbReference type="GO" id="GO:0016020">
    <property type="term" value="C:membrane"/>
    <property type="evidence" value="ECO:0007669"/>
    <property type="project" value="UniProtKB-SubCell"/>
</dbReference>
<keyword evidence="3" id="KW-0813">Transport</keyword>
<comment type="subcellular location">
    <subcellularLocation>
        <location evidence="1">Membrane</location>
        <topology evidence="1">Multi-pass membrane protein</topology>
    </subcellularLocation>
</comment>
<evidence type="ECO:0000256" key="5">
    <source>
        <dbReference type="ARBA" id="ARBA00022856"/>
    </source>
</evidence>
<feature type="transmembrane region" description="Helical" evidence="9">
    <location>
        <begin position="190"/>
        <end position="210"/>
    </location>
</feature>
<dbReference type="OrthoDB" id="9986677at2759"/>
<keyword evidence="5" id="KW-0571">Peptide transport</keyword>
<organism evidence="10 11">
    <name type="scientific">Apophysomyces ossiformis</name>
    <dbReference type="NCBI Taxonomy" id="679940"/>
    <lineage>
        <taxon>Eukaryota</taxon>
        <taxon>Fungi</taxon>
        <taxon>Fungi incertae sedis</taxon>
        <taxon>Mucoromycota</taxon>
        <taxon>Mucoromycotina</taxon>
        <taxon>Mucoromycetes</taxon>
        <taxon>Mucorales</taxon>
        <taxon>Mucorineae</taxon>
        <taxon>Mucoraceae</taxon>
        <taxon>Apophysomyces</taxon>
    </lineage>
</organism>
<evidence type="ECO:0000256" key="2">
    <source>
        <dbReference type="ARBA" id="ARBA00008807"/>
    </source>
</evidence>
<evidence type="ECO:0008006" key="12">
    <source>
        <dbReference type="Google" id="ProtNLM"/>
    </source>
</evidence>
<evidence type="ECO:0000256" key="3">
    <source>
        <dbReference type="ARBA" id="ARBA00022448"/>
    </source>
</evidence>
<evidence type="ECO:0000313" key="10">
    <source>
        <dbReference type="EMBL" id="KAF7732482.1"/>
    </source>
</evidence>
<keyword evidence="11" id="KW-1185">Reference proteome</keyword>
<feature type="transmembrane region" description="Helical" evidence="9">
    <location>
        <begin position="240"/>
        <end position="258"/>
    </location>
</feature>
<dbReference type="NCBIfam" id="TIGR00728">
    <property type="entry name" value="OPT_sfam"/>
    <property type="match status" value="1"/>
</dbReference>
<dbReference type="PANTHER" id="PTHR22601">
    <property type="entry name" value="ISP4 LIKE PROTEIN"/>
    <property type="match status" value="1"/>
</dbReference>
<evidence type="ECO:0000256" key="1">
    <source>
        <dbReference type="ARBA" id="ARBA00004141"/>
    </source>
</evidence>
<dbReference type="EMBL" id="JABAYA010000002">
    <property type="protein sequence ID" value="KAF7732482.1"/>
    <property type="molecule type" value="Genomic_DNA"/>
</dbReference>
<dbReference type="InterPro" id="IPR004648">
    <property type="entry name" value="Oligpept_transpt"/>
</dbReference>
<evidence type="ECO:0000256" key="6">
    <source>
        <dbReference type="ARBA" id="ARBA00022927"/>
    </source>
</evidence>
<evidence type="ECO:0000256" key="9">
    <source>
        <dbReference type="SAM" id="Phobius"/>
    </source>
</evidence>
<feature type="transmembrane region" description="Helical" evidence="9">
    <location>
        <begin position="158"/>
        <end position="178"/>
    </location>
</feature>
<keyword evidence="8 9" id="KW-0472">Membrane</keyword>
<reference evidence="10" key="1">
    <citation type="submission" date="2020-01" db="EMBL/GenBank/DDBJ databases">
        <title>Genome Sequencing of Three Apophysomyces-Like Fungal Strains Confirms a Novel Fungal Genus in the Mucoromycota with divergent Burkholderia-like Endosymbiotic Bacteria.</title>
        <authorList>
            <person name="Stajich J.E."/>
            <person name="Macias A.M."/>
            <person name="Carter-House D."/>
            <person name="Lovett B."/>
            <person name="Kasson L.R."/>
            <person name="Berry K."/>
            <person name="Grigoriev I."/>
            <person name="Chang Y."/>
            <person name="Spatafora J."/>
            <person name="Kasson M.T."/>
        </authorList>
    </citation>
    <scope>NUCLEOTIDE SEQUENCE</scope>
    <source>
        <strain evidence="10">NRRL A-21654</strain>
    </source>
</reference>
<feature type="transmembrane region" description="Helical" evidence="9">
    <location>
        <begin position="387"/>
        <end position="409"/>
    </location>
</feature>
<evidence type="ECO:0000256" key="8">
    <source>
        <dbReference type="ARBA" id="ARBA00023136"/>
    </source>
</evidence>
<evidence type="ECO:0000313" key="11">
    <source>
        <dbReference type="Proteomes" id="UP000605846"/>
    </source>
</evidence>
<dbReference type="AlphaFoldDB" id="A0A8H7BY40"/>
<dbReference type="InterPro" id="IPR004813">
    <property type="entry name" value="OPT"/>
</dbReference>
<dbReference type="Proteomes" id="UP000605846">
    <property type="component" value="Unassembled WGS sequence"/>
</dbReference>
<name>A0A8H7BY40_9FUNG</name>
<keyword evidence="7 9" id="KW-1133">Transmembrane helix</keyword>
<evidence type="ECO:0000256" key="4">
    <source>
        <dbReference type="ARBA" id="ARBA00022692"/>
    </source>
</evidence>
<feature type="transmembrane region" description="Helical" evidence="9">
    <location>
        <begin position="132"/>
        <end position="151"/>
    </location>
</feature>
<dbReference type="Pfam" id="PF03169">
    <property type="entry name" value="OPT"/>
    <property type="match status" value="1"/>
</dbReference>
<evidence type="ECO:0000256" key="7">
    <source>
        <dbReference type="ARBA" id="ARBA00022989"/>
    </source>
</evidence>
<dbReference type="GO" id="GO:0015031">
    <property type="term" value="P:protein transport"/>
    <property type="evidence" value="ECO:0007669"/>
    <property type="project" value="UniProtKB-KW"/>
</dbReference>
<keyword evidence="4 9" id="KW-0812">Transmembrane</keyword>